<evidence type="ECO:0000313" key="1">
    <source>
        <dbReference type="EMBL" id="ARY92769.1"/>
    </source>
</evidence>
<dbReference type="Proteomes" id="UP000195609">
    <property type="component" value="Chromosome"/>
</dbReference>
<gene>
    <name evidence="1" type="ORF">BGL52_13765</name>
    <name evidence="2" type="ORF">RWA16_13525</name>
</gene>
<dbReference type="EMBL" id="CP017065">
    <property type="protein sequence ID" value="ARY92769.1"/>
    <property type="molecule type" value="Genomic_DNA"/>
</dbReference>
<reference evidence="2 4" key="2">
    <citation type="submission" date="2023-09" db="EMBL/GenBank/DDBJ databases">
        <title>Genomic characteristic of L. casei group strains isolated from clinical sources.</title>
        <authorList>
            <person name="Jarocki P."/>
        </authorList>
    </citation>
    <scope>NUCLEOTIDE SEQUENCE [LARGE SCALE GENOMIC DNA]</scope>
    <source>
        <strain evidence="2 4">LMG 24099</strain>
    </source>
</reference>
<evidence type="ECO:0000313" key="4">
    <source>
        <dbReference type="Proteomes" id="UP001303564"/>
    </source>
</evidence>
<evidence type="ECO:0000313" key="2">
    <source>
        <dbReference type="EMBL" id="WNX27402.1"/>
    </source>
</evidence>
<evidence type="ECO:0000313" key="3">
    <source>
        <dbReference type="Proteomes" id="UP000195609"/>
    </source>
</evidence>
<reference evidence="1 3" key="1">
    <citation type="journal article" date="2017" name="Front. Immunol.">
        <title>Complete Genome Sequence of Lactobacillus casei LC5, a Potential Probiotics for Atopic Dermatitis.</title>
        <authorList>
            <person name="Kang J."/>
            <person name="Chung W.H."/>
            <person name="Lim T.J."/>
            <person name="Whon T.W."/>
            <person name="Lim S."/>
            <person name="Nam Y.D."/>
        </authorList>
    </citation>
    <scope>NUCLEOTIDE SEQUENCE [LARGE SCALE GENOMIC DNA]</scope>
    <source>
        <strain evidence="1 3">LC5</strain>
    </source>
</reference>
<protein>
    <submittedName>
        <fullName evidence="1">Uncharacterized protein</fullName>
    </submittedName>
</protein>
<proteinExistence type="predicted"/>
<accession>A0AAN1KFE3</accession>
<dbReference type="AlphaFoldDB" id="A0AAN1KFE3"/>
<dbReference type="EMBL" id="CP136128">
    <property type="protein sequence ID" value="WNX27402.1"/>
    <property type="molecule type" value="Genomic_DNA"/>
</dbReference>
<dbReference type="Proteomes" id="UP001303564">
    <property type="component" value="Chromosome"/>
</dbReference>
<keyword evidence="4" id="KW-1185">Reference proteome</keyword>
<organism evidence="1 3">
    <name type="scientific">Lacticaseibacillus casei</name>
    <name type="common">Lactobacillus casei</name>
    <dbReference type="NCBI Taxonomy" id="1582"/>
    <lineage>
        <taxon>Bacteria</taxon>
        <taxon>Bacillati</taxon>
        <taxon>Bacillota</taxon>
        <taxon>Bacilli</taxon>
        <taxon>Lactobacillales</taxon>
        <taxon>Lactobacillaceae</taxon>
        <taxon>Lacticaseibacillus</taxon>
    </lineage>
</organism>
<sequence>MVNAEWIAIIAEGAAEHAVMTLLIDHHLLKFEREDLLEQDIIRTRSATQFQKRHLDRAMDRKVHIYRILDSRHERFKLSPAYQKRVSKIEALYTRPEIEILYIINEGKFATFKKANAKPYEYVKQELSHLPKGNVKSKDYVTAYWEPQLENLVKTINDYARLTSDPFEQTLAAILRN</sequence>
<dbReference type="RefSeq" id="WP_087913069.1">
    <property type="nucleotide sequence ID" value="NZ_CP017065.1"/>
</dbReference>
<name>A0AAN1KFE3_LACCA</name>